<sequence>MQSIARAVLASLRFFEKIKPDQDEWKTLLATTKTYLKDQLVKALSKNPLCCEVIFVRASPQHPKFHDHWPLERMIMTVMNTERYVTMSLSVHNNTYTDLNTDSTANKAKLANLARLDAEIQSLRYANDGMPAWLAQETLHVMRVAGARRGRPATVNTFEGEEAGNDDDAEGELDAEAVAGNK</sequence>
<protein>
    <submittedName>
        <fullName evidence="1">Uncharacterized protein</fullName>
    </submittedName>
</protein>
<dbReference type="EMBL" id="JASBWT010000024">
    <property type="protein sequence ID" value="KAJ9094676.1"/>
    <property type="molecule type" value="Genomic_DNA"/>
</dbReference>
<proteinExistence type="predicted"/>
<name>A0ACC2V7Q6_9TREE</name>
<gene>
    <name evidence="1" type="ORF">QFC21_005833</name>
</gene>
<evidence type="ECO:0000313" key="1">
    <source>
        <dbReference type="EMBL" id="KAJ9094676.1"/>
    </source>
</evidence>
<keyword evidence="2" id="KW-1185">Reference proteome</keyword>
<accession>A0ACC2V7Q6</accession>
<dbReference type="Proteomes" id="UP001227268">
    <property type="component" value="Unassembled WGS sequence"/>
</dbReference>
<evidence type="ECO:0000313" key="2">
    <source>
        <dbReference type="Proteomes" id="UP001227268"/>
    </source>
</evidence>
<reference evidence="1" key="1">
    <citation type="submission" date="2023-04" db="EMBL/GenBank/DDBJ databases">
        <title>Draft Genome sequencing of Naganishia species isolated from polar environments using Oxford Nanopore Technology.</title>
        <authorList>
            <person name="Leo P."/>
            <person name="Venkateswaran K."/>
        </authorList>
    </citation>
    <scope>NUCLEOTIDE SEQUENCE</scope>
    <source>
        <strain evidence="1">MNA-CCFEE 5423</strain>
    </source>
</reference>
<organism evidence="1 2">
    <name type="scientific">Naganishia friedmannii</name>
    <dbReference type="NCBI Taxonomy" id="89922"/>
    <lineage>
        <taxon>Eukaryota</taxon>
        <taxon>Fungi</taxon>
        <taxon>Dikarya</taxon>
        <taxon>Basidiomycota</taxon>
        <taxon>Agaricomycotina</taxon>
        <taxon>Tremellomycetes</taxon>
        <taxon>Filobasidiales</taxon>
        <taxon>Filobasidiaceae</taxon>
        <taxon>Naganishia</taxon>
    </lineage>
</organism>
<comment type="caution">
    <text evidence="1">The sequence shown here is derived from an EMBL/GenBank/DDBJ whole genome shotgun (WGS) entry which is preliminary data.</text>
</comment>